<keyword evidence="3" id="KW-0808">Transferase</keyword>
<dbReference type="PROSITE" id="PS50003">
    <property type="entry name" value="PH_DOMAIN"/>
    <property type="match status" value="1"/>
</dbReference>
<keyword evidence="4" id="KW-1185">Reference proteome</keyword>
<sequence>MSDNPVAAAGEELKKWLEALEKILSEMKADKLAAGKAKLDNDRFDAMMKELKSISKSAENGPQGAQMDDLNKKIDQALDKMNDLSPKTGQAIGKKINLDGKHVDPNQVKGPGQGPQQATTIKTPSPAVAIRK</sequence>
<keyword evidence="3" id="KW-0489">Methyltransferase</keyword>
<dbReference type="Proteomes" id="UP000534294">
    <property type="component" value="Unassembled WGS sequence"/>
</dbReference>
<dbReference type="GO" id="GO:0008168">
    <property type="term" value="F:methyltransferase activity"/>
    <property type="evidence" value="ECO:0007669"/>
    <property type="project" value="UniProtKB-KW"/>
</dbReference>
<accession>A0A7W7YNY1</accession>
<dbReference type="EMBL" id="JACHIF010000009">
    <property type="protein sequence ID" value="MBB5039639.1"/>
    <property type="molecule type" value="Genomic_DNA"/>
</dbReference>
<evidence type="ECO:0000256" key="1">
    <source>
        <dbReference type="SAM" id="MobiDB-lite"/>
    </source>
</evidence>
<name>A0A7W7YNY1_9BACT</name>
<reference evidence="3 4" key="1">
    <citation type="submission" date="2020-08" db="EMBL/GenBank/DDBJ databases">
        <title>Genomic Encyclopedia of Type Strains, Phase IV (KMG-IV): sequencing the most valuable type-strain genomes for metagenomic binning, comparative biology and taxonomic classification.</title>
        <authorList>
            <person name="Goeker M."/>
        </authorList>
    </citation>
    <scope>NUCLEOTIDE SEQUENCE [LARGE SCALE GENOMIC DNA]</scope>
    <source>
        <strain evidence="3 4">DSM 12251</strain>
    </source>
</reference>
<feature type="region of interest" description="Disordered" evidence="1">
    <location>
        <begin position="100"/>
        <end position="132"/>
    </location>
</feature>
<dbReference type="InterPro" id="IPR001849">
    <property type="entry name" value="PH_domain"/>
</dbReference>
<dbReference type="GO" id="GO:0032259">
    <property type="term" value="P:methylation"/>
    <property type="evidence" value="ECO:0007669"/>
    <property type="project" value="UniProtKB-KW"/>
</dbReference>
<protein>
    <submittedName>
        <fullName evidence="3">Tetrahydromethanopterin S-methyltransferase subunit G</fullName>
    </submittedName>
</protein>
<evidence type="ECO:0000259" key="2">
    <source>
        <dbReference type="PROSITE" id="PS50003"/>
    </source>
</evidence>
<gene>
    <name evidence="3" type="ORF">HNQ64_003914</name>
</gene>
<dbReference type="RefSeq" id="WP_184211612.1">
    <property type="nucleotide sequence ID" value="NZ_JACHIF010000009.1"/>
</dbReference>
<feature type="compositionally biased region" description="Polar residues" evidence="1">
    <location>
        <begin position="114"/>
        <end position="123"/>
    </location>
</feature>
<proteinExistence type="predicted"/>
<feature type="domain" description="PH" evidence="2">
    <location>
        <begin position="1"/>
        <end position="25"/>
    </location>
</feature>
<dbReference type="AlphaFoldDB" id="A0A7W7YNY1"/>
<evidence type="ECO:0000313" key="3">
    <source>
        <dbReference type="EMBL" id="MBB5039639.1"/>
    </source>
</evidence>
<evidence type="ECO:0000313" key="4">
    <source>
        <dbReference type="Proteomes" id="UP000534294"/>
    </source>
</evidence>
<organism evidence="3 4">
    <name type="scientific">Prosthecobacter dejongeii</name>
    <dbReference type="NCBI Taxonomy" id="48465"/>
    <lineage>
        <taxon>Bacteria</taxon>
        <taxon>Pseudomonadati</taxon>
        <taxon>Verrucomicrobiota</taxon>
        <taxon>Verrucomicrobiia</taxon>
        <taxon>Verrucomicrobiales</taxon>
        <taxon>Verrucomicrobiaceae</taxon>
        <taxon>Prosthecobacter</taxon>
    </lineage>
</organism>
<comment type="caution">
    <text evidence="3">The sequence shown here is derived from an EMBL/GenBank/DDBJ whole genome shotgun (WGS) entry which is preliminary data.</text>
</comment>